<dbReference type="PANTHER" id="PTHR35342:SF5">
    <property type="entry name" value="TRICARBOXYLIC TRANSPORT PROTEIN"/>
    <property type="match status" value="1"/>
</dbReference>
<protein>
    <recommendedName>
        <fullName evidence="2">DUF112 domain-containing protein</fullName>
    </recommendedName>
</protein>
<accession>A0A2N4UJZ5</accession>
<feature type="transmembrane region" description="Helical" evidence="1">
    <location>
        <begin position="431"/>
        <end position="448"/>
    </location>
</feature>
<dbReference type="AlphaFoldDB" id="A0A2N4UJZ5"/>
<feature type="transmembrane region" description="Helical" evidence="1">
    <location>
        <begin position="460"/>
        <end position="484"/>
    </location>
</feature>
<feature type="transmembrane region" description="Helical" evidence="1">
    <location>
        <begin position="409"/>
        <end position="424"/>
    </location>
</feature>
<feature type="transmembrane region" description="Helical" evidence="1">
    <location>
        <begin position="168"/>
        <end position="188"/>
    </location>
</feature>
<comment type="caution">
    <text evidence="3">The sequence shown here is derived from an EMBL/GenBank/DDBJ whole genome shotgun (WGS) entry which is preliminary data.</text>
</comment>
<dbReference type="OrthoDB" id="9781349at2"/>
<dbReference type="Proteomes" id="UP000234328">
    <property type="component" value="Unassembled WGS sequence"/>
</dbReference>
<keyword evidence="4" id="KW-1185">Reference proteome</keyword>
<evidence type="ECO:0000256" key="1">
    <source>
        <dbReference type="SAM" id="Phobius"/>
    </source>
</evidence>
<dbReference type="RefSeq" id="WP_102068642.1">
    <property type="nucleotide sequence ID" value="NZ_PDNV01000002.1"/>
</dbReference>
<keyword evidence="1" id="KW-0472">Membrane</keyword>
<keyword evidence="1" id="KW-1133">Transmembrane helix</keyword>
<feature type="transmembrane region" description="Helical" evidence="1">
    <location>
        <begin position="106"/>
        <end position="133"/>
    </location>
</feature>
<feature type="transmembrane region" description="Helical" evidence="1">
    <location>
        <begin position="6"/>
        <end position="31"/>
    </location>
</feature>
<feature type="transmembrane region" description="Helical" evidence="1">
    <location>
        <begin position="145"/>
        <end position="162"/>
    </location>
</feature>
<organism evidence="3 4">
    <name type="scientific">Pollutimonas nitritireducens</name>
    <dbReference type="NCBI Taxonomy" id="2045209"/>
    <lineage>
        <taxon>Bacteria</taxon>
        <taxon>Pseudomonadati</taxon>
        <taxon>Pseudomonadota</taxon>
        <taxon>Betaproteobacteria</taxon>
        <taxon>Burkholderiales</taxon>
        <taxon>Alcaligenaceae</taxon>
        <taxon>Pollutimonas</taxon>
    </lineage>
</organism>
<name>A0A2N4UJZ5_9BURK</name>
<sequence>MIESLITGFGLVLSPYVLLALFGGTLIGYVIGAMPGLGPSLGVALLVPFTYGVDPVVAMVGLIGLYMAAEYAGAITAVLLNTPGTAAAVATAWDGYPMAKNGEAGWALHVSIISSGIGAFLSAVLLIGTAVPLSEFALRFGPPEYFALALFGLSLVTSLGGSSVLRGLLALFLGIGIAVIGMDPVTGIPRFAATPDFFEGIPLVPMLLGLYAVSEALYMLEGSAARTLKVSIGNVWSLHLSRYRPLLGTILRSSGIGYFIGVIPGAGATIASLIAYGHAKGRNGAALPAFGEGNPAGVAASEAANNAAVSGSLAPLLALGVPGSATAAVLIGALMIQGIQPGPMLFISNPEIPYSIFASLLIGVPLMVVVGLMGAKLWVKVVEVPQSLLAAIVIGISIVGAYSSTNSMFPVYVTLIFGIIGYILRKVDVPTAPIVLALVLVPMAESNYRRALVVADGSHTIFFLSPISLILLLAAVLSFLVPLIKRYRRERGERQPALAG</sequence>
<evidence type="ECO:0000259" key="2">
    <source>
        <dbReference type="Pfam" id="PF01970"/>
    </source>
</evidence>
<evidence type="ECO:0000313" key="4">
    <source>
        <dbReference type="Proteomes" id="UP000234328"/>
    </source>
</evidence>
<dbReference type="Pfam" id="PF01970">
    <property type="entry name" value="TctA"/>
    <property type="match status" value="1"/>
</dbReference>
<reference evidence="3 4" key="1">
    <citation type="submission" date="2017-10" db="EMBL/GenBank/DDBJ databases">
        <title>Two draft genome sequences of Pusillimonas sp. strains isolated from a nitrate- and radionuclide-contaminated groundwater in Russia.</title>
        <authorList>
            <person name="Grouzdev D.S."/>
            <person name="Tourova T.P."/>
            <person name="Goeva M.A."/>
            <person name="Babich T.L."/>
            <person name="Sokolova D.S."/>
            <person name="Abdullin R."/>
            <person name="Poltaraus A.B."/>
            <person name="Toshchakov S.V."/>
            <person name="Nazina T.N."/>
        </authorList>
    </citation>
    <scope>NUCLEOTIDE SEQUENCE [LARGE SCALE GENOMIC DNA]</scope>
    <source>
        <strain evidence="3 4">JR1/69-2-13</strain>
    </source>
</reference>
<feature type="transmembrane region" description="Helical" evidence="1">
    <location>
        <begin position="387"/>
        <end position="403"/>
    </location>
</feature>
<dbReference type="InterPro" id="IPR002823">
    <property type="entry name" value="DUF112_TM"/>
</dbReference>
<feature type="transmembrane region" description="Helical" evidence="1">
    <location>
        <begin position="43"/>
        <end position="69"/>
    </location>
</feature>
<feature type="transmembrane region" description="Helical" evidence="1">
    <location>
        <begin position="256"/>
        <end position="276"/>
    </location>
</feature>
<feature type="transmembrane region" description="Helical" evidence="1">
    <location>
        <begin position="356"/>
        <end position="375"/>
    </location>
</feature>
<dbReference type="EMBL" id="PDNV01000002">
    <property type="protein sequence ID" value="PLC55318.1"/>
    <property type="molecule type" value="Genomic_DNA"/>
</dbReference>
<dbReference type="PANTHER" id="PTHR35342">
    <property type="entry name" value="TRICARBOXYLIC TRANSPORT PROTEIN"/>
    <property type="match status" value="1"/>
</dbReference>
<keyword evidence="1" id="KW-0812">Transmembrane</keyword>
<proteinExistence type="predicted"/>
<feature type="domain" description="DUF112" evidence="2">
    <location>
        <begin position="18"/>
        <end position="436"/>
    </location>
</feature>
<evidence type="ECO:0000313" key="3">
    <source>
        <dbReference type="EMBL" id="PLC55318.1"/>
    </source>
</evidence>
<gene>
    <name evidence="3" type="ORF">CR155_03700</name>
</gene>
<feature type="transmembrane region" description="Helical" evidence="1">
    <location>
        <begin position="316"/>
        <end position="336"/>
    </location>
</feature>